<name>A0ABX8A9N7_9BRAD</name>
<dbReference type="PANTHER" id="PTHR48207">
    <property type="entry name" value="SUCCINATE--HYDROXYMETHYLGLUTARATE COA-TRANSFERASE"/>
    <property type="match status" value="1"/>
</dbReference>
<dbReference type="InterPro" id="IPR023606">
    <property type="entry name" value="CoA-Trfase_III_dom_1_sf"/>
</dbReference>
<accession>A0ABX8A9N7</accession>
<dbReference type="Gene3D" id="3.40.50.10540">
    <property type="entry name" value="Crotonobetainyl-coa:carnitine coa-transferase, domain 1"/>
    <property type="match status" value="2"/>
</dbReference>
<keyword evidence="1 2" id="KW-0808">Transferase</keyword>
<reference evidence="2 3" key="1">
    <citation type="submission" date="2019-02" db="EMBL/GenBank/DDBJ databases">
        <title>Emended description of the genus Rhodopseudomonas and description of Rhodopseudomonas albus sp. nov., a non-phototrophic, heavy-metal-tolerant bacterium isolated from garden soil.</title>
        <authorList>
            <person name="Bao Z."/>
            <person name="Cao W.W."/>
            <person name="Sato Y."/>
            <person name="Nishizawa T."/>
            <person name="Zhao J."/>
            <person name="Guo Y."/>
            <person name="Ohta H."/>
        </authorList>
    </citation>
    <scope>NUCLEOTIDE SEQUENCE [LARGE SCALE GENOMIC DNA]</scope>
    <source>
        <strain evidence="2 3">SK50-23</strain>
    </source>
</reference>
<evidence type="ECO:0000313" key="2">
    <source>
        <dbReference type="EMBL" id="QUS39153.1"/>
    </source>
</evidence>
<dbReference type="Pfam" id="PF02515">
    <property type="entry name" value="CoA_transf_3"/>
    <property type="match status" value="2"/>
</dbReference>
<dbReference type="InterPro" id="IPR050483">
    <property type="entry name" value="CoA-transferase_III_domain"/>
</dbReference>
<dbReference type="RefSeq" id="WP_211912698.1">
    <property type="nucleotide sequence ID" value="NZ_CP036498.1"/>
</dbReference>
<keyword evidence="3" id="KW-1185">Reference proteome</keyword>
<proteinExistence type="predicted"/>
<evidence type="ECO:0000256" key="1">
    <source>
        <dbReference type="ARBA" id="ARBA00022679"/>
    </source>
</evidence>
<dbReference type="PANTHER" id="PTHR48207:SF3">
    <property type="entry name" value="SUCCINATE--HYDROXYMETHYLGLUTARATE COA-TRANSFERASE"/>
    <property type="match status" value="1"/>
</dbReference>
<protein>
    <submittedName>
        <fullName evidence="2">CoA transferase</fullName>
    </submittedName>
</protein>
<evidence type="ECO:0000313" key="3">
    <source>
        <dbReference type="Proteomes" id="UP000682843"/>
    </source>
</evidence>
<gene>
    <name evidence="2" type="ORF">RPMA_10100</name>
</gene>
<dbReference type="Gene3D" id="3.30.1540.10">
    <property type="entry name" value="formyl-coa transferase, domain 3"/>
    <property type="match status" value="2"/>
</dbReference>
<dbReference type="EMBL" id="CP036498">
    <property type="protein sequence ID" value="QUS39153.1"/>
    <property type="molecule type" value="Genomic_DNA"/>
</dbReference>
<dbReference type="InterPro" id="IPR044855">
    <property type="entry name" value="CoA-Trfase_III_dom3_sf"/>
</dbReference>
<sequence>MPKLPLSDLRVVEIGSGDQLGYCGKLFSDFGAEVIKIEPPGGDPMRRHAPLIDAGRGKSESGVFAWLNTNKHSVIADLADAADVATIKTLLQSCDLLLDARPPADIPISFLTHDDLRRDNPGLAITAISWFGENGLYSDFHTTDSICRALAGCVKLVGAKEGPPVLPRDGQISVMTALTAFIPTLAGLYGRKRGARRFAVSAHAAMLHISEFDTGLALESGFTRPRTALNRFGRGYPVGNFQTRDGWLGITVVTPAQWAAFCGMLGLPELEKEAKFTDGLVRSVNSAELAAIFQPILLQKSAQEWFEMGIELRIPLAVVPSMEELLRQPYYRERGAFADVTIGSASFEAPVLPQRLTGSLPLANGKAPLAGSDDVASFRPRDRIATRQATLDDPLPLKGLRIVDLTMGWAGPTATRQMGDLGADVIKVESCQYPDWFRGTDPRGPYHPERTYEKVYWFQQMNRNKRGITLDLTQPKGLALLKRLIADADAVIDNYAADVMPRLGLDPDAMRKLNPRLIVVTMPAFGMTGAWSGVRAYGSTLEQASGLPSITGSEGDPPTMVHTALGDPYGGVSAAAALMIGFMHQKRTGEGQHIDLSATEALLPMVAPSVIEQSVTGTTSPRLGNRHPRFVPHGCFPCIGEDQWLTIAVRSDEEWQALCKVIHRPDLAEDATLATADGRRADEDRIEVAIRHWTMTVRPELAMNALQDAGVPAGTARLPMDMAGDPHLLSTGHWQPVTRRFMGPHLLPSVAYREGSSRAPYAITRLAPTLGQHNEEVLREVLGLADSEIAELRNAEIIGDTATSKKSKTVAPAT</sequence>
<dbReference type="SUPFAM" id="SSF89796">
    <property type="entry name" value="CoA-transferase family III (CaiB/BaiF)"/>
    <property type="match status" value="2"/>
</dbReference>
<dbReference type="Proteomes" id="UP000682843">
    <property type="component" value="Chromosome"/>
</dbReference>
<dbReference type="GO" id="GO:0016740">
    <property type="term" value="F:transferase activity"/>
    <property type="evidence" value="ECO:0007669"/>
    <property type="project" value="UniProtKB-KW"/>
</dbReference>
<dbReference type="InterPro" id="IPR003673">
    <property type="entry name" value="CoA-Trfase_fam_III"/>
</dbReference>
<organism evidence="2 3">
    <name type="scientific">Tardiphaga alba</name>
    <dbReference type="NCBI Taxonomy" id="340268"/>
    <lineage>
        <taxon>Bacteria</taxon>
        <taxon>Pseudomonadati</taxon>
        <taxon>Pseudomonadota</taxon>
        <taxon>Alphaproteobacteria</taxon>
        <taxon>Hyphomicrobiales</taxon>
        <taxon>Nitrobacteraceae</taxon>
        <taxon>Tardiphaga</taxon>
    </lineage>
</organism>